<protein>
    <submittedName>
        <fullName evidence="2">Uncharacterized protein</fullName>
    </submittedName>
</protein>
<keyword evidence="1" id="KW-0732">Signal</keyword>
<dbReference type="Proteomes" id="UP000640052">
    <property type="component" value="Unassembled WGS sequence"/>
</dbReference>
<gene>
    <name evidence="2" type="ORF">Aph01nite_37160</name>
</gene>
<dbReference type="RefSeq" id="WP_204042123.1">
    <property type="nucleotide sequence ID" value="NZ_BOOA01000028.1"/>
</dbReference>
<name>A0A919QAT5_9ACTN</name>
<evidence type="ECO:0000313" key="3">
    <source>
        <dbReference type="Proteomes" id="UP000640052"/>
    </source>
</evidence>
<feature type="signal peptide" evidence="1">
    <location>
        <begin position="1"/>
        <end position="28"/>
    </location>
</feature>
<evidence type="ECO:0000256" key="1">
    <source>
        <dbReference type="SAM" id="SignalP"/>
    </source>
</evidence>
<accession>A0A919QAT5</accession>
<dbReference type="AlphaFoldDB" id="A0A919QAT5"/>
<reference evidence="2" key="1">
    <citation type="submission" date="2021-01" db="EMBL/GenBank/DDBJ databases">
        <title>Whole genome shotgun sequence of Acrocarpospora phusangensis NBRC 108782.</title>
        <authorList>
            <person name="Komaki H."/>
            <person name="Tamura T."/>
        </authorList>
    </citation>
    <scope>NUCLEOTIDE SEQUENCE</scope>
    <source>
        <strain evidence="2">NBRC 108782</strain>
    </source>
</reference>
<keyword evidence="3" id="KW-1185">Reference proteome</keyword>
<organism evidence="2 3">
    <name type="scientific">Acrocarpospora phusangensis</name>
    <dbReference type="NCBI Taxonomy" id="1070424"/>
    <lineage>
        <taxon>Bacteria</taxon>
        <taxon>Bacillati</taxon>
        <taxon>Actinomycetota</taxon>
        <taxon>Actinomycetes</taxon>
        <taxon>Streptosporangiales</taxon>
        <taxon>Streptosporangiaceae</taxon>
        <taxon>Acrocarpospora</taxon>
    </lineage>
</organism>
<sequence>MRGKRLLFASPLIAALAFGTIDIASASAAPTSASTGENHFTKTSKRVPPTCKKNFKGKNKKTCASGFNEGYAAGKASCKPGVSMMAPTIEDAAYVHGYDAGYEAGKAKC</sequence>
<feature type="chain" id="PRO_5039444718" evidence="1">
    <location>
        <begin position="29"/>
        <end position="109"/>
    </location>
</feature>
<evidence type="ECO:0000313" key="2">
    <source>
        <dbReference type="EMBL" id="GIH25406.1"/>
    </source>
</evidence>
<comment type="caution">
    <text evidence="2">The sequence shown here is derived from an EMBL/GenBank/DDBJ whole genome shotgun (WGS) entry which is preliminary data.</text>
</comment>
<proteinExistence type="predicted"/>
<dbReference type="EMBL" id="BOOA01000028">
    <property type="protein sequence ID" value="GIH25406.1"/>
    <property type="molecule type" value="Genomic_DNA"/>
</dbReference>